<name>S8F511_FOMSC</name>
<accession>S8F511</accession>
<feature type="compositionally biased region" description="Low complexity" evidence="1">
    <location>
        <begin position="453"/>
        <end position="467"/>
    </location>
</feature>
<feature type="compositionally biased region" description="Polar residues" evidence="1">
    <location>
        <begin position="529"/>
        <end position="539"/>
    </location>
</feature>
<protein>
    <submittedName>
        <fullName evidence="2">Uncharacterized protein</fullName>
    </submittedName>
</protein>
<evidence type="ECO:0000313" key="2">
    <source>
        <dbReference type="EMBL" id="EPS94034.1"/>
    </source>
</evidence>
<evidence type="ECO:0000313" key="3">
    <source>
        <dbReference type="Proteomes" id="UP000015241"/>
    </source>
</evidence>
<feature type="compositionally biased region" description="Basic and acidic residues" evidence="1">
    <location>
        <begin position="700"/>
        <end position="711"/>
    </location>
</feature>
<feature type="region of interest" description="Disordered" evidence="1">
    <location>
        <begin position="561"/>
        <end position="739"/>
    </location>
</feature>
<organism evidence="2 3">
    <name type="scientific">Fomitopsis schrenkii</name>
    <name type="common">Brown rot fungus</name>
    <dbReference type="NCBI Taxonomy" id="2126942"/>
    <lineage>
        <taxon>Eukaryota</taxon>
        <taxon>Fungi</taxon>
        <taxon>Dikarya</taxon>
        <taxon>Basidiomycota</taxon>
        <taxon>Agaricomycotina</taxon>
        <taxon>Agaricomycetes</taxon>
        <taxon>Polyporales</taxon>
        <taxon>Fomitopsis</taxon>
    </lineage>
</organism>
<keyword evidence="3" id="KW-1185">Reference proteome</keyword>
<proteinExistence type="predicted"/>
<dbReference type="InParanoid" id="S8F511"/>
<evidence type="ECO:0000256" key="1">
    <source>
        <dbReference type="SAM" id="MobiDB-lite"/>
    </source>
</evidence>
<feature type="non-terminal residue" evidence="2">
    <location>
        <position position="739"/>
    </location>
</feature>
<dbReference type="Proteomes" id="UP000015241">
    <property type="component" value="Unassembled WGS sequence"/>
</dbReference>
<dbReference type="AlphaFoldDB" id="S8F511"/>
<reference evidence="2 3" key="1">
    <citation type="journal article" date="2012" name="Science">
        <title>The Paleozoic origin of enzymatic lignin decomposition reconstructed from 31 fungal genomes.</title>
        <authorList>
            <person name="Floudas D."/>
            <person name="Binder M."/>
            <person name="Riley R."/>
            <person name="Barry K."/>
            <person name="Blanchette R.A."/>
            <person name="Henrissat B."/>
            <person name="Martinez A.T."/>
            <person name="Otillar R."/>
            <person name="Spatafora J.W."/>
            <person name="Yadav J.S."/>
            <person name="Aerts A."/>
            <person name="Benoit I."/>
            <person name="Boyd A."/>
            <person name="Carlson A."/>
            <person name="Copeland A."/>
            <person name="Coutinho P.M."/>
            <person name="de Vries R.P."/>
            <person name="Ferreira P."/>
            <person name="Findley K."/>
            <person name="Foster B."/>
            <person name="Gaskell J."/>
            <person name="Glotzer D."/>
            <person name="Gorecki P."/>
            <person name="Heitman J."/>
            <person name="Hesse C."/>
            <person name="Hori C."/>
            <person name="Igarashi K."/>
            <person name="Jurgens J.A."/>
            <person name="Kallen N."/>
            <person name="Kersten P."/>
            <person name="Kohler A."/>
            <person name="Kuees U."/>
            <person name="Kumar T.K.A."/>
            <person name="Kuo A."/>
            <person name="LaButti K."/>
            <person name="Larrondo L.F."/>
            <person name="Lindquist E."/>
            <person name="Ling A."/>
            <person name="Lombard V."/>
            <person name="Lucas S."/>
            <person name="Lundell T."/>
            <person name="Martin R."/>
            <person name="McLaughlin D.J."/>
            <person name="Morgenstern I."/>
            <person name="Morin E."/>
            <person name="Murat C."/>
            <person name="Nagy L.G."/>
            <person name="Nolan M."/>
            <person name="Ohm R.A."/>
            <person name="Patyshakuliyeva A."/>
            <person name="Rokas A."/>
            <person name="Ruiz-Duenas F.J."/>
            <person name="Sabat G."/>
            <person name="Salamov A."/>
            <person name="Samejima M."/>
            <person name="Schmutz J."/>
            <person name="Slot J.C."/>
            <person name="St John F."/>
            <person name="Stenlid J."/>
            <person name="Sun H."/>
            <person name="Sun S."/>
            <person name="Syed K."/>
            <person name="Tsang A."/>
            <person name="Wiebenga A."/>
            <person name="Young D."/>
            <person name="Pisabarro A."/>
            <person name="Eastwood D.C."/>
            <person name="Martin F."/>
            <person name="Cullen D."/>
            <person name="Grigoriev I.V."/>
            <person name="Hibbett D.S."/>
        </authorList>
    </citation>
    <scope>NUCLEOTIDE SEQUENCE</scope>
    <source>
        <strain evidence="3">FP-58527</strain>
    </source>
</reference>
<dbReference type="EMBL" id="KE504247">
    <property type="protein sequence ID" value="EPS94034.1"/>
    <property type="molecule type" value="Genomic_DNA"/>
</dbReference>
<dbReference type="HOGENOM" id="CLU_375801_0_0_1"/>
<gene>
    <name evidence="2" type="ORF">FOMPIDRAFT_93617</name>
</gene>
<sequence>MPSTRRKSTQKVKAALARMTYHERLRAVLDAFRAQGTARIPIDALRTAIQEHAQNAGQTRGGQSRTHIDAAVTKECLAGNLAIETDTIRILYREQLEADGLMDAEEGKVEDDTTIVELSEDNTRMCDVLNAVDARMREIDFTYLYDKEAANNFGAPGVNTLGLRIAVRQGERMVFPKSSGNCFIGDNNRVNRLRLAEISQEVVFLVDVMSGYQEEYFKLTDRFQRNATRLRRARLPVVYAFMEHVSATVDHLHDSDAVGKSKTAAATGPDTHADGVRPTRKSLRSATGMLTCASLSGYRELERFPAMMGDGVGSDQLALFAHPGPHAQGRRRVPVELRSLRVLDKEQADIRRLRKWLIRDAHDGAAQAKAARRLRATQDVCIACSGGGRTRTQGLIKTISLITYLIEFKKERPYLVSVSLSTTKWSGGFAKWAAEHIAAGALERVTLLTTHESASSTMTDSHSSSQTQGHTDRIGQTKVYKYGSKDKDNQASRLDNKSAKEEQQTVSLYTEEHSSIPPSARPNIRRHQASSLPRLQPTSDELGHRDLDADMESEDEWDHTMLEPESEDEDGPGKEDAMDADPNDAFEEGDRMQGDSGNASKPAAAPQSPHVPIGGNNGRSSPPHARISDAGDLPHAPQPHEEDTNTPGAPQAHDGSQLAADLSIEGNVAPAVPQLPHVPIGGIDGRRSSSPHAPICDADDVPHASQPHEENTSALGAPQAHDGSQLATDLSIEGNVAPA</sequence>
<feature type="region of interest" description="Disordered" evidence="1">
    <location>
        <begin position="260"/>
        <end position="282"/>
    </location>
</feature>
<feature type="compositionally biased region" description="Acidic residues" evidence="1">
    <location>
        <begin position="578"/>
        <end position="587"/>
    </location>
</feature>
<dbReference type="STRING" id="743788.S8F511"/>
<feature type="compositionally biased region" description="Basic and acidic residues" evidence="1">
    <location>
        <begin position="483"/>
        <end position="503"/>
    </location>
</feature>
<feature type="region of interest" description="Disordered" evidence="1">
    <location>
        <begin position="453"/>
        <end position="544"/>
    </location>
</feature>